<gene>
    <name evidence="2" type="ORF">O181_042159</name>
</gene>
<comment type="caution">
    <text evidence="2">The sequence shown here is derived from an EMBL/GenBank/DDBJ whole genome shotgun (WGS) entry which is preliminary data.</text>
</comment>
<feature type="compositionally biased region" description="Low complexity" evidence="1">
    <location>
        <begin position="15"/>
        <end position="24"/>
    </location>
</feature>
<keyword evidence="3" id="KW-1185">Reference proteome</keyword>
<name>A0A9Q3DFJ2_9BASI</name>
<dbReference type="Proteomes" id="UP000765509">
    <property type="component" value="Unassembled WGS sequence"/>
</dbReference>
<reference evidence="2" key="1">
    <citation type="submission" date="2021-03" db="EMBL/GenBank/DDBJ databases">
        <title>Draft genome sequence of rust myrtle Austropuccinia psidii MF-1, a brazilian biotype.</title>
        <authorList>
            <person name="Quecine M.C."/>
            <person name="Pachon D.M.R."/>
            <person name="Bonatelli M.L."/>
            <person name="Correr F.H."/>
            <person name="Franceschini L.M."/>
            <person name="Leite T.F."/>
            <person name="Margarido G.R.A."/>
            <person name="Almeida C.A."/>
            <person name="Ferrarezi J.A."/>
            <person name="Labate C.A."/>
        </authorList>
    </citation>
    <scope>NUCLEOTIDE SEQUENCE</scope>
    <source>
        <strain evidence="2">MF-1</strain>
    </source>
</reference>
<evidence type="ECO:0000256" key="1">
    <source>
        <dbReference type="SAM" id="MobiDB-lite"/>
    </source>
</evidence>
<feature type="compositionally biased region" description="Polar residues" evidence="1">
    <location>
        <begin position="63"/>
        <end position="81"/>
    </location>
</feature>
<accession>A0A9Q3DFJ2</accession>
<proteinExistence type="predicted"/>
<evidence type="ECO:0000313" key="2">
    <source>
        <dbReference type="EMBL" id="MBW0502444.1"/>
    </source>
</evidence>
<feature type="region of interest" description="Disordered" evidence="1">
    <location>
        <begin position="1"/>
        <end position="144"/>
    </location>
</feature>
<dbReference type="AlphaFoldDB" id="A0A9Q3DFJ2"/>
<organism evidence="2 3">
    <name type="scientific">Austropuccinia psidii MF-1</name>
    <dbReference type="NCBI Taxonomy" id="1389203"/>
    <lineage>
        <taxon>Eukaryota</taxon>
        <taxon>Fungi</taxon>
        <taxon>Dikarya</taxon>
        <taxon>Basidiomycota</taxon>
        <taxon>Pucciniomycotina</taxon>
        <taxon>Pucciniomycetes</taxon>
        <taxon>Pucciniales</taxon>
        <taxon>Sphaerophragmiaceae</taxon>
        <taxon>Austropuccinia</taxon>
    </lineage>
</organism>
<protein>
    <submittedName>
        <fullName evidence="2">Uncharacterized protein</fullName>
    </submittedName>
</protein>
<sequence>MFQLKPLQPKASSDQNLNSANKSSKNQKRKSSNNYQSNTPIPDSQVKSKQKANEKNDGLLRGNNLNQTKETSNGLVDNQLFQDFDNEDPIPEISFRDQEENGSFVGSDNQVQEEDDDDQSKYPSDDVDDAELGSLLHDSTDDED</sequence>
<dbReference type="EMBL" id="AVOT02016822">
    <property type="protein sequence ID" value="MBW0502444.1"/>
    <property type="molecule type" value="Genomic_DNA"/>
</dbReference>
<evidence type="ECO:0000313" key="3">
    <source>
        <dbReference type="Proteomes" id="UP000765509"/>
    </source>
</evidence>